<accession>A0A1F6B0Z1</accession>
<dbReference type="EMBL" id="MFJZ01000013">
    <property type="protein sequence ID" value="OGG30591.1"/>
    <property type="molecule type" value="Genomic_DNA"/>
</dbReference>
<evidence type="ECO:0000313" key="1">
    <source>
        <dbReference type="EMBL" id="OGG30591.1"/>
    </source>
</evidence>
<proteinExistence type="predicted"/>
<dbReference type="Proteomes" id="UP000176409">
    <property type="component" value="Unassembled WGS sequence"/>
</dbReference>
<reference evidence="1 2" key="1">
    <citation type="journal article" date="2016" name="Nat. Commun.">
        <title>Thousands of microbial genomes shed light on interconnected biogeochemical processes in an aquifer system.</title>
        <authorList>
            <person name="Anantharaman K."/>
            <person name="Brown C.T."/>
            <person name="Hug L.A."/>
            <person name="Sharon I."/>
            <person name="Castelle C.J."/>
            <person name="Probst A.J."/>
            <person name="Thomas B.C."/>
            <person name="Singh A."/>
            <person name="Wilkins M.J."/>
            <person name="Karaoz U."/>
            <person name="Brodie E.L."/>
            <person name="Williams K.H."/>
            <person name="Hubbard S.S."/>
            <person name="Banfield J.F."/>
        </authorList>
    </citation>
    <scope>NUCLEOTIDE SEQUENCE [LARGE SCALE GENOMIC DNA]</scope>
</reference>
<sequence>MWRVDFWKSLRRAWAMGGEGFCGGFSTRAPESFRDQTQANDNDNSIGDRYLRSLYPQNENVPYWVKGTVFIRIYLKGSAFLSTLLRGLQEIRTWFLLQKSVFVGL</sequence>
<dbReference type="AlphaFoldDB" id="A0A1F6B0Z1"/>
<name>A0A1F6B0Z1_9BACT</name>
<comment type="caution">
    <text evidence="1">The sequence shown here is derived from an EMBL/GenBank/DDBJ whole genome shotgun (WGS) entry which is preliminary data.</text>
</comment>
<gene>
    <name evidence="1" type="ORF">A2973_01135</name>
</gene>
<organism evidence="1 2">
    <name type="scientific">Candidatus Gottesmanbacteria bacterium RIFCSPLOWO2_01_FULL_49_10</name>
    <dbReference type="NCBI Taxonomy" id="1798396"/>
    <lineage>
        <taxon>Bacteria</taxon>
        <taxon>Candidatus Gottesmaniibacteriota</taxon>
    </lineage>
</organism>
<evidence type="ECO:0000313" key="2">
    <source>
        <dbReference type="Proteomes" id="UP000176409"/>
    </source>
</evidence>
<protein>
    <submittedName>
        <fullName evidence="1">Uncharacterized protein</fullName>
    </submittedName>
</protein>